<evidence type="ECO:0000313" key="6">
    <source>
        <dbReference type="EMBL" id="SDN61148.1"/>
    </source>
</evidence>
<gene>
    <name evidence="6" type="ORF">SAMN05444921_13115</name>
</gene>
<dbReference type="SUPFAM" id="SSF55469">
    <property type="entry name" value="FMN-dependent nitroreductase-like"/>
    <property type="match status" value="1"/>
</dbReference>
<keyword evidence="2" id="KW-0288">FMN</keyword>
<feature type="compositionally biased region" description="Polar residues" evidence="4">
    <location>
        <begin position="264"/>
        <end position="277"/>
    </location>
</feature>
<keyword evidence="3" id="KW-0560">Oxidoreductase</keyword>
<feature type="domain" description="Nitroreductase" evidence="5">
    <location>
        <begin position="8"/>
        <end position="196"/>
    </location>
</feature>
<dbReference type="PANTHER" id="PTHR23026:SF90">
    <property type="entry name" value="IODOTYROSINE DEIODINASE 1"/>
    <property type="match status" value="1"/>
</dbReference>
<evidence type="ECO:0000256" key="1">
    <source>
        <dbReference type="ARBA" id="ARBA00022630"/>
    </source>
</evidence>
<dbReference type="CDD" id="cd02136">
    <property type="entry name" value="PnbA_NfnB-like"/>
    <property type="match status" value="1"/>
</dbReference>
<organism evidence="6 7">
    <name type="scientific">Streptomyces wuyuanensis</name>
    <dbReference type="NCBI Taxonomy" id="1196353"/>
    <lineage>
        <taxon>Bacteria</taxon>
        <taxon>Bacillati</taxon>
        <taxon>Actinomycetota</taxon>
        <taxon>Actinomycetes</taxon>
        <taxon>Kitasatosporales</taxon>
        <taxon>Streptomycetaceae</taxon>
        <taxon>Streptomyces</taxon>
    </lineage>
</organism>
<feature type="region of interest" description="Disordered" evidence="4">
    <location>
        <begin position="230"/>
        <end position="277"/>
    </location>
</feature>
<evidence type="ECO:0000259" key="5">
    <source>
        <dbReference type="Pfam" id="PF00881"/>
    </source>
</evidence>
<dbReference type="GO" id="GO:0016491">
    <property type="term" value="F:oxidoreductase activity"/>
    <property type="evidence" value="ECO:0007669"/>
    <property type="project" value="UniProtKB-KW"/>
</dbReference>
<proteinExistence type="predicted"/>
<protein>
    <submittedName>
        <fullName evidence="6">Nitroreductase</fullName>
    </submittedName>
</protein>
<keyword evidence="1" id="KW-0285">Flavoprotein</keyword>
<dbReference type="STRING" id="1196353.SAMN05444921_13115"/>
<dbReference type="Gene3D" id="3.40.109.10">
    <property type="entry name" value="NADH Oxidase"/>
    <property type="match status" value="1"/>
</dbReference>
<dbReference type="EMBL" id="FNHI01000031">
    <property type="protein sequence ID" value="SDN61148.1"/>
    <property type="molecule type" value="Genomic_DNA"/>
</dbReference>
<keyword evidence="7" id="KW-1185">Reference proteome</keyword>
<dbReference type="Pfam" id="PF00881">
    <property type="entry name" value="Nitroreductase"/>
    <property type="match status" value="1"/>
</dbReference>
<evidence type="ECO:0000256" key="4">
    <source>
        <dbReference type="SAM" id="MobiDB-lite"/>
    </source>
</evidence>
<dbReference type="Proteomes" id="UP000199063">
    <property type="component" value="Unassembled WGS sequence"/>
</dbReference>
<dbReference type="AlphaFoldDB" id="A0A1H0CTD8"/>
<accession>A0A1H0CTD8</accession>
<evidence type="ECO:0000313" key="7">
    <source>
        <dbReference type="Proteomes" id="UP000199063"/>
    </source>
</evidence>
<name>A0A1H0CTD8_9ACTN</name>
<evidence type="ECO:0000256" key="3">
    <source>
        <dbReference type="ARBA" id="ARBA00023002"/>
    </source>
</evidence>
<sequence>MDIYEAVTSRRAVRGYIGRQVPRELLERVLRAAAWSPSASNLQPWRVYVLTGAPLAELKKRAGERVAGCEPWDEPEYEMYPPALKSPYRERRSAFGEQRYGDLGIAREDLDARQRAAAANWDCFGAPAALFCYIDRDLGPPQWSDVGMYLQTVMLLLRAEGLHSCAQMAWAKYHRTVAEVLSPPGGLILFCGMSIGFEDVTVRHTRTGRAPLDETVTFVGEPAADRLPGLPAAAPQQGDPCADGRNRKNGTTEPCIFKHPPRQVPSTRPSPSSCNTGRAFSESPIACSAVRPMPKTWSRKCGCDGRRPTAPRW</sequence>
<dbReference type="InterPro" id="IPR029479">
    <property type="entry name" value="Nitroreductase"/>
</dbReference>
<dbReference type="InterPro" id="IPR000415">
    <property type="entry name" value="Nitroreductase-like"/>
</dbReference>
<reference evidence="7" key="1">
    <citation type="submission" date="2016-10" db="EMBL/GenBank/DDBJ databases">
        <authorList>
            <person name="Varghese N."/>
            <person name="Submissions S."/>
        </authorList>
    </citation>
    <scope>NUCLEOTIDE SEQUENCE [LARGE SCALE GENOMIC DNA]</scope>
    <source>
        <strain evidence="7">CGMCC 4.7042</strain>
    </source>
</reference>
<dbReference type="PANTHER" id="PTHR23026">
    <property type="entry name" value="NADPH NITROREDUCTASE"/>
    <property type="match status" value="1"/>
</dbReference>
<dbReference type="InterPro" id="IPR050627">
    <property type="entry name" value="Nitroreductase/BluB"/>
</dbReference>
<evidence type="ECO:0000256" key="2">
    <source>
        <dbReference type="ARBA" id="ARBA00022643"/>
    </source>
</evidence>